<evidence type="ECO:0000259" key="14">
    <source>
        <dbReference type="Pfam" id="PF26217"/>
    </source>
</evidence>
<evidence type="ECO:0000256" key="5">
    <source>
        <dbReference type="ARBA" id="ARBA00012507"/>
    </source>
</evidence>
<dbReference type="GO" id="GO:0005085">
    <property type="term" value="F:guanyl-nucleotide exchange factor activity"/>
    <property type="evidence" value="ECO:0007669"/>
    <property type="project" value="UniProtKB-KW"/>
</dbReference>
<organism evidence="15 16">
    <name type="scientific">Latimeria chalumnae</name>
    <name type="common">Coelacanth</name>
    <dbReference type="NCBI Taxonomy" id="7897"/>
    <lineage>
        <taxon>Eukaryota</taxon>
        <taxon>Metazoa</taxon>
        <taxon>Chordata</taxon>
        <taxon>Craniata</taxon>
        <taxon>Vertebrata</taxon>
        <taxon>Euteleostomi</taxon>
        <taxon>Coelacanthiformes</taxon>
        <taxon>Coelacanthidae</taxon>
        <taxon>Latimeria</taxon>
    </lineage>
</organism>
<evidence type="ECO:0000259" key="13">
    <source>
        <dbReference type="Pfam" id="PF26216"/>
    </source>
</evidence>
<dbReference type="Ensembl" id="ENSLACT00000018921.1">
    <property type="protein sequence ID" value="ENSLACP00000018788.1"/>
    <property type="gene ID" value="ENSLACG00000016538.1"/>
</dbReference>
<name>H3BA67_LATCH</name>
<dbReference type="InParanoid" id="H3BA67"/>
<dbReference type="InterPro" id="IPR058866">
    <property type="entry name" value="GDPGP1_N"/>
</dbReference>
<evidence type="ECO:0000313" key="16">
    <source>
        <dbReference type="Proteomes" id="UP000008672"/>
    </source>
</evidence>
<dbReference type="Proteomes" id="UP000008672">
    <property type="component" value="Unassembled WGS sequence"/>
</dbReference>
<evidence type="ECO:0000256" key="1">
    <source>
        <dbReference type="ARBA" id="ARBA00000063"/>
    </source>
</evidence>
<dbReference type="HOGENOM" id="CLU_041964_2_1_1"/>
<proteinExistence type="inferred from homology"/>
<dbReference type="PANTHER" id="PTHR20884">
    <property type="entry name" value="GDP-D-GLUCOSE PHOSPHORYLASE 1"/>
    <property type="match status" value="1"/>
</dbReference>
<dbReference type="eggNOG" id="KOG2720">
    <property type="taxonomic scope" value="Eukaryota"/>
</dbReference>
<dbReference type="PANTHER" id="PTHR20884:SF8">
    <property type="entry name" value="GDP-D-GLUCOSE PHOSPHORYLASE 1"/>
    <property type="match status" value="1"/>
</dbReference>
<dbReference type="GO" id="GO:0000166">
    <property type="term" value="F:nucleotide binding"/>
    <property type="evidence" value="ECO:0007669"/>
    <property type="project" value="UniProtKB-KW"/>
</dbReference>
<reference evidence="15" key="2">
    <citation type="submission" date="2025-08" db="UniProtKB">
        <authorList>
            <consortium name="Ensembl"/>
        </authorList>
    </citation>
    <scope>IDENTIFICATION</scope>
</reference>
<dbReference type="InterPro" id="IPR026506">
    <property type="entry name" value="GDPGP"/>
</dbReference>
<evidence type="ECO:0000313" key="15">
    <source>
        <dbReference type="Ensembl" id="ENSLACP00000018788.1"/>
    </source>
</evidence>
<evidence type="ECO:0000256" key="6">
    <source>
        <dbReference type="ARBA" id="ARBA00018857"/>
    </source>
</evidence>
<dbReference type="EC" id="2.7.7.78" evidence="5"/>
<evidence type="ECO:0000256" key="10">
    <source>
        <dbReference type="ARBA" id="ARBA00022695"/>
    </source>
</evidence>
<dbReference type="OMA" id="GIQWPRT"/>
<keyword evidence="10" id="KW-0548">Nucleotidyltransferase</keyword>
<dbReference type="STRING" id="7897.ENSLACP00000018788"/>
<keyword evidence="7" id="KW-0963">Cytoplasm</keyword>
<comment type="function">
    <text evidence="2">Specific and highly efficient GDP-D-glucose phosphorylase regulating the levels of GDP-D-glucose in cells.</text>
</comment>
<reference evidence="16" key="1">
    <citation type="submission" date="2011-08" db="EMBL/GenBank/DDBJ databases">
        <title>The draft genome of Latimeria chalumnae.</title>
        <authorList>
            <person name="Di Palma F."/>
            <person name="Alfoldi J."/>
            <person name="Johnson J."/>
            <person name="Berlin A."/>
            <person name="Gnerre S."/>
            <person name="Jaffe D."/>
            <person name="MacCallum I."/>
            <person name="Young S."/>
            <person name="Walker B.J."/>
            <person name="Lander E."/>
            <person name="Lindblad-Toh K."/>
        </authorList>
    </citation>
    <scope>NUCLEOTIDE SEQUENCE [LARGE SCALE GENOMIC DNA]</scope>
    <source>
        <strain evidence="16">Wild caught</strain>
    </source>
</reference>
<keyword evidence="12" id="KW-0378">Hydrolase</keyword>
<comment type="subcellular location">
    <subcellularLocation>
        <location evidence="3">Cytoplasm</location>
    </subcellularLocation>
</comment>
<evidence type="ECO:0000256" key="2">
    <source>
        <dbReference type="ARBA" id="ARBA00003049"/>
    </source>
</evidence>
<dbReference type="GO" id="GO:0080048">
    <property type="term" value="F:GDP-D-glucose phosphorylase activity"/>
    <property type="evidence" value="ECO:0007669"/>
    <property type="project" value="UniProtKB-EC"/>
</dbReference>
<evidence type="ECO:0000256" key="12">
    <source>
        <dbReference type="ARBA" id="ARBA00022801"/>
    </source>
</evidence>
<evidence type="ECO:0000256" key="9">
    <source>
        <dbReference type="ARBA" id="ARBA00022679"/>
    </source>
</evidence>
<gene>
    <name evidence="15" type="primary">GDPGP1</name>
</gene>
<keyword evidence="16" id="KW-1185">Reference proteome</keyword>
<evidence type="ECO:0000256" key="11">
    <source>
        <dbReference type="ARBA" id="ARBA00022741"/>
    </source>
</evidence>
<keyword evidence="8" id="KW-0344">Guanine-nucleotide releasing factor</keyword>
<evidence type="ECO:0000256" key="4">
    <source>
        <dbReference type="ARBA" id="ARBA00006451"/>
    </source>
</evidence>
<dbReference type="Pfam" id="PF26217">
    <property type="entry name" value="GDPGP1_N"/>
    <property type="match status" value="1"/>
</dbReference>
<evidence type="ECO:0000256" key="8">
    <source>
        <dbReference type="ARBA" id="ARBA00022658"/>
    </source>
</evidence>
<evidence type="ECO:0000256" key="7">
    <source>
        <dbReference type="ARBA" id="ARBA00022490"/>
    </source>
</evidence>
<dbReference type="AlphaFoldDB" id="H3BA67"/>
<comment type="similarity">
    <text evidence="4">Belongs to the GDPGP1 family.</text>
</comment>
<dbReference type="EMBL" id="AFYH01021307">
    <property type="status" value="NOT_ANNOTATED_CDS"/>
    <property type="molecule type" value="Genomic_DNA"/>
</dbReference>
<evidence type="ECO:0000256" key="3">
    <source>
        <dbReference type="ARBA" id="ARBA00004496"/>
    </source>
</evidence>
<sequence length="382" mass="42620">IEEFVFSEKDFILRGVMWQREAEPKAVIRTPGPVPPLVVGGLHPYSLSPFDVALQSRWEEKVLQGLFRYSLGNLQTRVLPGSVGFVAQLNVQRGSERRKPQDIQSINQHFNPSQFNFNKIKPTEIIFQIRKRTDGASGSAADQSGPGSVKTLIVINVSPLEFGHVLLIPDPALCLPQVLTQDLIRVGMESVFLSSHPGFRVGFNSLGALASVNHLHLHGYYLNWELRIESARTEPVFPGMDLHVLSDHPARGFLVYSDGTALEKTAKKISRITNYLVERNIAHNLFVTRGAPPGQRSASNDPRDGVRVVVWARKSCFGVKEESAFNVALCELAGHLPIKNLEDFTRITEAEVISITQKYLLSDEDFSQLQLELQELFCGLEN</sequence>
<accession>H3BA67</accession>
<feature type="domain" description="GDPGP1-like N-terminal" evidence="14">
    <location>
        <begin position="50"/>
        <end position="220"/>
    </location>
</feature>
<comment type="catalytic activity">
    <reaction evidence="1">
        <text>GDP-alpha-D-glucose + phosphate = alpha-D-glucose 1-phosphate + GDP + H(+)</text>
        <dbReference type="Rhea" id="RHEA:30387"/>
        <dbReference type="ChEBI" id="CHEBI:15378"/>
        <dbReference type="ChEBI" id="CHEBI:43474"/>
        <dbReference type="ChEBI" id="CHEBI:58189"/>
        <dbReference type="ChEBI" id="CHEBI:58601"/>
        <dbReference type="ChEBI" id="CHEBI:62230"/>
        <dbReference type="EC" id="2.7.7.78"/>
    </reaction>
</comment>
<dbReference type="GeneTree" id="ENSGT00390000016718"/>
<reference evidence="15" key="3">
    <citation type="submission" date="2025-09" db="UniProtKB">
        <authorList>
            <consortium name="Ensembl"/>
        </authorList>
    </citation>
    <scope>IDENTIFICATION</scope>
</reference>
<keyword evidence="11" id="KW-0547">Nucleotide-binding</keyword>
<dbReference type="InterPro" id="IPR058865">
    <property type="entry name" value="GDPGP1_C"/>
</dbReference>
<dbReference type="GO" id="GO:0005737">
    <property type="term" value="C:cytoplasm"/>
    <property type="evidence" value="ECO:0007669"/>
    <property type="project" value="UniProtKB-SubCell"/>
</dbReference>
<dbReference type="Pfam" id="PF26216">
    <property type="entry name" value="GDPGP1_C"/>
    <property type="match status" value="1"/>
</dbReference>
<feature type="domain" description="GDPGP1-like C-terminal" evidence="13">
    <location>
        <begin position="229"/>
        <end position="373"/>
    </location>
</feature>
<dbReference type="GO" id="GO:0006006">
    <property type="term" value="P:glucose metabolic process"/>
    <property type="evidence" value="ECO:0007669"/>
    <property type="project" value="TreeGrafter"/>
</dbReference>
<dbReference type="FunCoup" id="H3BA67">
    <property type="interactions" value="695"/>
</dbReference>
<protein>
    <recommendedName>
        <fullName evidence="6">GDP-D-glucose phosphorylase 1</fullName>
        <ecNumber evidence="5">2.7.7.78</ecNumber>
    </recommendedName>
</protein>
<dbReference type="GO" id="GO:0016787">
    <property type="term" value="F:hydrolase activity"/>
    <property type="evidence" value="ECO:0007669"/>
    <property type="project" value="UniProtKB-KW"/>
</dbReference>
<keyword evidence="9" id="KW-0808">Transferase</keyword>